<keyword evidence="1" id="KW-1133">Transmembrane helix</keyword>
<proteinExistence type="predicted"/>
<reference evidence="2 3" key="1">
    <citation type="submission" date="2020-12" db="EMBL/GenBank/DDBJ databases">
        <title>Chryseobacterium endoalhailicus sp. nov., isolated from seed of leguminous plant.</title>
        <authorList>
            <person name="Zhang X."/>
        </authorList>
    </citation>
    <scope>NUCLEOTIDE SEQUENCE [LARGE SCALE GENOMIC DNA]</scope>
    <source>
        <strain evidence="2 3">L7</strain>
    </source>
</reference>
<organism evidence="2 3">
    <name type="scientific">Chryseobacterium endalhagicum</name>
    <dbReference type="NCBI Taxonomy" id="2797638"/>
    <lineage>
        <taxon>Bacteria</taxon>
        <taxon>Pseudomonadati</taxon>
        <taxon>Bacteroidota</taxon>
        <taxon>Flavobacteriia</taxon>
        <taxon>Flavobacteriales</taxon>
        <taxon>Weeksellaceae</taxon>
        <taxon>Chryseobacterium group</taxon>
        <taxon>Chryseobacterium</taxon>
    </lineage>
</organism>
<protein>
    <submittedName>
        <fullName evidence="2">Uncharacterized protein</fullName>
    </submittedName>
</protein>
<name>A0ABS1QE72_9FLAO</name>
<comment type="caution">
    <text evidence="2">The sequence shown here is derived from an EMBL/GenBank/DDBJ whole genome shotgun (WGS) entry which is preliminary data.</text>
</comment>
<evidence type="ECO:0000256" key="1">
    <source>
        <dbReference type="SAM" id="Phobius"/>
    </source>
</evidence>
<dbReference type="RefSeq" id="WP_202089924.1">
    <property type="nucleotide sequence ID" value="NZ_JAELVM010000001.1"/>
</dbReference>
<evidence type="ECO:0000313" key="2">
    <source>
        <dbReference type="EMBL" id="MBL1220602.1"/>
    </source>
</evidence>
<dbReference type="EMBL" id="JAELVM010000001">
    <property type="protein sequence ID" value="MBL1220602.1"/>
    <property type="molecule type" value="Genomic_DNA"/>
</dbReference>
<feature type="transmembrane region" description="Helical" evidence="1">
    <location>
        <begin position="7"/>
        <end position="25"/>
    </location>
</feature>
<keyword evidence="1" id="KW-0812">Transmembrane</keyword>
<sequence length="107" mass="12912">MKISKNYRFFPMILGLILVVYFYGYKYVYKNNDHFFKNRIQAKVIKVINHEDKSLQFYYSNEYCITITNTRGDTLKIGDSISKKHNTKSFGVYRIKNGNYIFFKNYK</sequence>
<keyword evidence="3" id="KW-1185">Reference proteome</keyword>
<accession>A0ABS1QE72</accession>
<keyword evidence="1" id="KW-0472">Membrane</keyword>
<evidence type="ECO:0000313" key="3">
    <source>
        <dbReference type="Proteomes" id="UP000661696"/>
    </source>
</evidence>
<gene>
    <name evidence="2" type="ORF">JET18_07115</name>
</gene>
<dbReference type="Proteomes" id="UP000661696">
    <property type="component" value="Unassembled WGS sequence"/>
</dbReference>